<geneLocation type="plasmid" evidence="1">
    <name>pHLAJ5I</name>
</geneLocation>
<dbReference type="EMBL" id="CP019286">
    <property type="protein sequence ID" value="APX00261.1"/>
    <property type="molecule type" value="Genomic_DNA"/>
</dbReference>
<dbReference type="Proteomes" id="UP000186547">
    <property type="component" value="Plasmid pHLAJ5I"/>
</dbReference>
<dbReference type="KEGG" id="hlc:CHINAEXTREME20885"/>
<sequence length="124" mass="14645">MTDCENCDGNGFLWQFEAVYFDLTRNIQLSETPSWWGESNREFANEIDWSEDDIHIQETAEHRFTIRTRSSESIYVRLTFGDDSYNAAVIDRGDQPIVVWDPETSYPRTSIRRKLSDLKSRVLW</sequence>
<accession>M0L8W9</accession>
<reference evidence="1 4" key="1">
    <citation type="journal article" date="2011" name="J. Bacteriol.">
        <title>Genome sequence of Halobiforma lacisalsi AJ5, an extremely halophilic archaeon which harbors a bop gene.</title>
        <authorList>
            <person name="Jiang X."/>
            <person name="Wang S."/>
            <person name="Cheng H."/>
            <person name="Huo Y."/>
            <person name="Zhang X."/>
            <person name="Zhu X."/>
            <person name="Han X."/>
            <person name="Ni P."/>
            <person name="Wu M."/>
        </authorList>
    </citation>
    <scope>NUCLEOTIDE SEQUENCE [LARGE SCALE GENOMIC DNA]</scope>
    <source>
        <strain evidence="1 4">AJ5</strain>
        <plasmid evidence="4">phlaj5i</plasmid>
        <plasmid evidence="1">pHLAJ5I</plasmid>
    </source>
</reference>
<organism evidence="2 3">
    <name type="scientific">Natronobacterium lacisalsi AJ5</name>
    <dbReference type="NCBI Taxonomy" id="358396"/>
    <lineage>
        <taxon>Archaea</taxon>
        <taxon>Methanobacteriati</taxon>
        <taxon>Methanobacteriota</taxon>
        <taxon>Stenosarchaea group</taxon>
        <taxon>Halobacteria</taxon>
        <taxon>Halobacteriales</taxon>
        <taxon>Natrialbaceae</taxon>
        <taxon>Natronobacterium</taxon>
    </lineage>
</organism>
<evidence type="ECO:0000313" key="2">
    <source>
        <dbReference type="EMBL" id="EMA29996.1"/>
    </source>
</evidence>
<protein>
    <submittedName>
        <fullName evidence="2">Uncharacterized protein</fullName>
    </submittedName>
</protein>
<keyword evidence="3" id="KW-1185">Reference proteome</keyword>
<geneLocation type="plasmid" evidence="4">
    <name>phlaj5i</name>
</geneLocation>
<keyword evidence="1" id="KW-0614">Plasmid</keyword>
<reference evidence="2 3" key="2">
    <citation type="journal article" date="2014" name="PLoS Genet.">
        <title>Phylogenetically driven sequencing of extremely halophilic archaea reveals strategies for static and dynamic osmo-response.</title>
        <authorList>
            <person name="Becker E.A."/>
            <person name="Seitzer P.M."/>
            <person name="Tritt A."/>
            <person name="Larsen D."/>
            <person name="Krusor M."/>
            <person name="Yao A.I."/>
            <person name="Wu D."/>
            <person name="Madern D."/>
            <person name="Eisen J.A."/>
            <person name="Darling A.E."/>
            <person name="Facciotti M.T."/>
        </authorList>
    </citation>
    <scope>NUCLEOTIDE SEQUENCE [LARGE SCALE GENOMIC DNA]</scope>
    <source>
        <strain evidence="2 3">AJ5</strain>
    </source>
</reference>
<proteinExistence type="predicted"/>
<gene>
    <name evidence="2" type="ORF">C445_16859</name>
    <name evidence="1" type="ORF">CHINAEXTREME_20885</name>
</gene>
<reference evidence="1" key="3">
    <citation type="submission" date="2017-01" db="EMBL/GenBank/DDBJ databases">
        <authorList>
            <person name="Mah S.A."/>
            <person name="Swanson W.J."/>
            <person name="Moy G.W."/>
            <person name="Vacquier V.D."/>
        </authorList>
    </citation>
    <scope>NUCLEOTIDE SEQUENCE</scope>
    <source>
        <strain evidence="1">AJ5</strain>
        <plasmid evidence="1">pHLAJ5I</plasmid>
    </source>
</reference>
<name>M0L8W9_NATLA</name>
<evidence type="ECO:0000313" key="3">
    <source>
        <dbReference type="Proteomes" id="UP000011555"/>
    </source>
</evidence>
<dbReference type="Proteomes" id="UP000011555">
    <property type="component" value="Unassembled WGS sequence"/>
</dbReference>
<dbReference type="AlphaFoldDB" id="M0L8W9"/>
<evidence type="ECO:0000313" key="4">
    <source>
        <dbReference type="Proteomes" id="UP000186547"/>
    </source>
</evidence>
<evidence type="ECO:0000313" key="1">
    <source>
        <dbReference type="EMBL" id="APX00261.1"/>
    </source>
</evidence>
<dbReference type="EMBL" id="AOLZ01000064">
    <property type="protein sequence ID" value="EMA29996.1"/>
    <property type="molecule type" value="Genomic_DNA"/>
</dbReference>